<gene>
    <name evidence="1" type="ORF">GCM10023169_21760</name>
</gene>
<protein>
    <submittedName>
        <fullName evidence="1">Uncharacterized protein</fullName>
    </submittedName>
</protein>
<reference evidence="2" key="1">
    <citation type="journal article" date="2019" name="Int. J. Syst. Evol. Microbiol.">
        <title>The Global Catalogue of Microorganisms (GCM) 10K type strain sequencing project: providing services to taxonomists for standard genome sequencing and annotation.</title>
        <authorList>
            <consortium name="The Broad Institute Genomics Platform"/>
            <consortium name="The Broad Institute Genome Sequencing Center for Infectious Disease"/>
            <person name="Wu L."/>
            <person name="Ma J."/>
        </authorList>
    </citation>
    <scope>NUCLEOTIDE SEQUENCE [LARGE SCALE GENOMIC DNA]</scope>
    <source>
        <strain evidence="2">JCM 17810</strain>
    </source>
</reference>
<organism evidence="1 2">
    <name type="scientific">Georgenia halophila</name>
    <dbReference type="NCBI Taxonomy" id="620889"/>
    <lineage>
        <taxon>Bacteria</taxon>
        <taxon>Bacillati</taxon>
        <taxon>Actinomycetota</taxon>
        <taxon>Actinomycetes</taxon>
        <taxon>Micrococcales</taxon>
        <taxon>Bogoriellaceae</taxon>
        <taxon>Georgenia</taxon>
    </lineage>
</organism>
<dbReference type="EMBL" id="BAABGN010000009">
    <property type="protein sequence ID" value="GAA4424779.1"/>
    <property type="molecule type" value="Genomic_DNA"/>
</dbReference>
<accession>A0ABP8L9J6</accession>
<proteinExistence type="predicted"/>
<keyword evidence="2" id="KW-1185">Reference proteome</keyword>
<dbReference type="Proteomes" id="UP001500622">
    <property type="component" value="Unassembled WGS sequence"/>
</dbReference>
<comment type="caution">
    <text evidence="1">The sequence shown here is derived from an EMBL/GenBank/DDBJ whole genome shotgun (WGS) entry which is preliminary data.</text>
</comment>
<evidence type="ECO:0000313" key="2">
    <source>
        <dbReference type="Proteomes" id="UP001500622"/>
    </source>
</evidence>
<name>A0ABP8L9J6_9MICO</name>
<sequence length="136" mass="14257">MGGHDDDLVDVRRLGHQQHHRVGPPGWENINDLEPELLDDYPATPEGQASWLRAGRDVVAGALGGRGPGIVYREPAWTAVHGAGWDPEDPTSGPCGLNGRACRSGPSCSIPRRGSGWGTVRVGLVVHATLLAAAGS</sequence>
<evidence type="ECO:0000313" key="1">
    <source>
        <dbReference type="EMBL" id="GAA4424779.1"/>
    </source>
</evidence>
<dbReference type="Gene3D" id="3.20.20.80">
    <property type="entry name" value="Glycosidases"/>
    <property type="match status" value="1"/>
</dbReference>
<dbReference type="RefSeq" id="WP_345216287.1">
    <property type="nucleotide sequence ID" value="NZ_BAABGN010000009.1"/>
</dbReference>